<dbReference type="Proteomes" id="UP001332243">
    <property type="component" value="Unassembled WGS sequence"/>
</dbReference>
<evidence type="ECO:0000256" key="1">
    <source>
        <dbReference type="SAM" id="Phobius"/>
    </source>
</evidence>
<keyword evidence="1" id="KW-1133">Transmembrane helix</keyword>
<name>A0ABU7RL70_9ACTN</name>
<dbReference type="EMBL" id="JAZGQK010000001">
    <property type="protein sequence ID" value="MEE6257226.1"/>
    <property type="molecule type" value="Genomic_DNA"/>
</dbReference>
<proteinExistence type="predicted"/>
<sequence length="175" mass="18512">MEASPVQRRPWTAVLAGTVAVVMVGVLGVLLWDRGDLISSGSSADEPYYGSTAELEESADVIVRGDIVDTREHSDRGWREVTATIRVAAVAKGEVAVGTTVEVSYARPGSGPETPEELDPAGGEYVFLLALWPEGGSSLVNTSQGYYRISDGRAVATKDNPVPLGPEVRQRLGLG</sequence>
<feature type="transmembrane region" description="Helical" evidence="1">
    <location>
        <begin position="12"/>
        <end position="32"/>
    </location>
</feature>
<keyword evidence="1" id="KW-0472">Membrane</keyword>
<keyword evidence="3" id="KW-1185">Reference proteome</keyword>
<accession>A0ABU7RL70</accession>
<evidence type="ECO:0000313" key="2">
    <source>
        <dbReference type="EMBL" id="MEE6257226.1"/>
    </source>
</evidence>
<evidence type="ECO:0000313" key="3">
    <source>
        <dbReference type="Proteomes" id="UP001332243"/>
    </source>
</evidence>
<dbReference type="RefSeq" id="WP_331212305.1">
    <property type="nucleotide sequence ID" value="NZ_JAZGQK010000001.1"/>
</dbReference>
<comment type="caution">
    <text evidence="2">The sequence shown here is derived from an EMBL/GenBank/DDBJ whole genome shotgun (WGS) entry which is preliminary data.</text>
</comment>
<organism evidence="2 3">
    <name type="scientific">Plantactinospora sonchi</name>
    <dbReference type="NCBI Taxonomy" id="1544735"/>
    <lineage>
        <taxon>Bacteria</taxon>
        <taxon>Bacillati</taxon>
        <taxon>Actinomycetota</taxon>
        <taxon>Actinomycetes</taxon>
        <taxon>Micromonosporales</taxon>
        <taxon>Micromonosporaceae</taxon>
        <taxon>Plantactinospora</taxon>
    </lineage>
</organism>
<reference evidence="2 3" key="1">
    <citation type="submission" date="2024-01" db="EMBL/GenBank/DDBJ databases">
        <title>Genome insights into Plantactinospora sonchi sp. nov.</title>
        <authorList>
            <person name="Wang L."/>
        </authorList>
    </citation>
    <scope>NUCLEOTIDE SEQUENCE [LARGE SCALE GENOMIC DNA]</scope>
    <source>
        <strain evidence="2 3">NEAU-QY2</strain>
    </source>
</reference>
<keyword evidence="1" id="KW-0812">Transmembrane</keyword>
<protein>
    <submittedName>
        <fullName evidence="2">Uncharacterized protein</fullName>
    </submittedName>
</protein>
<gene>
    <name evidence="2" type="ORF">V1633_01825</name>
</gene>